<dbReference type="GO" id="GO:0000978">
    <property type="term" value="F:RNA polymerase II cis-regulatory region sequence-specific DNA binding"/>
    <property type="evidence" value="ECO:0007669"/>
    <property type="project" value="TreeGrafter"/>
</dbReference>
<evidence type="ECO:0000313" key="11">
    <source>
        <dbReference type="Proteomes" id="UP000283509"/>
    </source>
</evidence>
<keyword evidence="2" id="KW-0479">Metal-binding</keyword>
<dbReference type="GO" id="GO:0005634">
    <property type="term" value="C:nucleus"/>
    <property type="evidence" value="ECO:0007669"/>
    <property type="project" value="UniProtKB-SubCell"/>
</dbReference>
<feature type="domain" description="C2H2-type" evidence="9">
    <location>
        <begin position="78"/>
        <end position="106"/>
    </location>
</feature>
<dbReference type="PANTHER" id="PTHR46451:SF1">
    <property type="entry name" value="RAS-RESPONSIVE ELEMENT-BINDING PROTEIN 1"/>
    <property type="match status" value="1"/>
</dbReference>
<comment type="caution">
    <text evidence="10">The sequence shown here is derived from an EMBL/GenBank/DDBJ whole genome shotgun (WGS) entry which is preliminary data.</text>
</comment>
<feature type="region of interest" description="Disordered" evidence="8">
    <location>
        <begin position="18"/>
        <end position="48"/>
    </location>
</feature>
<dbReference type="Proteomes" id="UP000283509">
    <property type="component" value="Unassembled WGS sequence"/>
</dbReference>
<dbReference type="Pfam" id="PF00096">
    <property type="entry name" value="zf-C2H2"/>
    <property type="match status" value="2"/>
</dbReference>
<evidence type="ECO:0000256" key="2">
    <source>
        <dbReference type="ARBA" id="ARBA00022723"/>
    </source>
</evidence>
<evidence type="ECO:0000256" key="4">
    <source>
        <dbReference type="ARBA" id="ARBA00022771"/>
    </source>
</evidence>
<evidence type="ECO:0000256" key="8">
    <source>
        <dbReference type="SAM" id="MobiDB-lite"/>
    </source>
</evidence>
<feature type="domain" description="C2H2-type" evidence="9">
    <location>
        <begin position="50"/>
        <end position="77"/>
    </location>
</feature>
<evidence type="ECO:0000256" key="7">
    <source>
        <dbReference type="PROSITE-ProRule" id="PRU00042"/>
    </source>
</evidence>
<keyword evidence="6" id="KW-0539">Nucleus</keyword>
<dbReference type="PROSITE" id="PS00028">
    <property type="entry name" value="ZINC_FINGER_C2H2_1"/>
    <property type="match status" value="1"/>
</dbReference>
<evidence type="ECO:0000256" key="5">
    <source>
        <dbReference type="ARBA" id="ARBA00022833"/>
    </source>
</evidence>
<keyword evidence="3" id="KW-0677">Repeat</keyword>
<dbReference type="InterPro" id="IPR013087">
    <property type="entry name" value="Znf_C2H2_type"/>
</dbReference>
<dbReference type="SUPFAM" id="SSF57667">
    <property type="entry name" value="beta-beta-alpha zinc fingers"/>
    <property type="match status" value="1"/>
</dbReference>
<dbReference type="FunFam" id="3.30.160.60:FF:001498">
    <property type="entry name" value="Zinc finger protein 404"/>
    <property type="match status" value="1"/>
</dbReference>
<protein>
    <submittedName>
        <fullName evidence="10">Zinc finger protein</fullName>
    </submittedName>
</protein>
<organism evidence="10 11">
    <name type="scientific">Penaeus vannamei</name>
    <name type="common">Whiteleg shrimp</name>
    <name type="synonym">Litopenaeus vannamei</name>
    <dbReference type="NCBI Taxonomy" id="6689"/>
    <lineage>
        <taxon>Eukaryota</taxon>
        <taxon>Metazoa</taxon>
        <taxon>Ecdysozoa</taxon>
        <taxon>Arthropoda</taxon>
        <taxon>Crustacea</taxon>
        <taxon>Multicrustacea</taxon>
        <taxon>Malacostraca</taxon>
        <taxon>Eumalacostraca</taxon>
        <taxon>Eucarida</taxon>
        <taxon>Decapoda</taxon>
        <taxon>Dendrobranchiata</taxon>
        <taxon>Penaeoidea</taxon>
        <taxon>Penaeidae</taxon>
        <taxon>Penaeus</taxon>
    </lineage>
</organism>
<accession>A0A423SH02</accession>
<dbReference type="InterPro" id="IPR052795">
    <property type="entry name" value="RREB1"/>
</dbReference>
<dbReference type="Gene3D" id="3.30.160.60">
    <property type="entry name" value="Classic Zinc Finger"/>
    <property type="match status" value="2"/>
</dbReference>
<dbReference type="PANTHER" id="PTHR46451">
    <property type="entry name" value="RAS-RESPONSIVE ELEMENT-BINDING PROTEIN 1"/>
    <property type="match status" value="1"/>
</dbReference>
<dbReference type="SMART" id="SM00355">
    <property type="entry name" value="ZnF_C2H2"/>
    <property type="match status" value="2"/>
</dbReference>
<reference evidence="10 11" key="2">
    <citation type="submission" date="2019-01" db="EMBL/GenBank/DDBJ databases">
        <title>The decoding of complex shrimp genome reveals the adaptation for benthos swimmer, frequently molting mechanism and breeding impact on genome.</title>
        <authorList>
            <person name="Sun Y."/>
            <person name="Gao Y."/>
            <person name="Yu Y."/>
        </authorList>
    </citation>
    <scope>NUCLEOTIDE SEQUENCE [LARGE SCALE GENOMIC DNA]</scope>
    <source>
        <tissue evidence="10">Muscle</tissue>
    </source>
</reference>
<evidence type="ECO:0000256" key="6">
    <source>
        <dbReference type="ARBA" id="ARBA00023242"/>
    </source>
</evidence>
<proteinExistence type="predicted"/>
<evidence type="ECO:0000256" key="1">
    <source>
        <dbReference type="ARBA" id="ARBA00004123"/>
    </source>
</evidence>
<evidence type="ECO:0000259" key="9">
    <source>
        <dbReference type="PROSITE" id="PS50157"/>
    </source>
</evidence>
<evidence type="ECO:0000256" key="3">
    <source>
        <dbReference type="ARBA" id="ARBA00022737"/>
    </source>
</evidence>
<gene>
    <name evidence="10" type="ORF">C7M84_018587</name>
</gene>
<evidence type="ECO:0000313" key="10">
    <source>
        <dbReference type="EMBL" id="ROT63518.1"/>
    </source>
</evidence>
<comment type="subcellular location">
    <subcellularLocation>
        <location evidence="1">Nucleus</location>
    </subcellularLocation>
</comment>
<reference evidence="10 11" key="1">
    <citation type="submission" date="2018-04" db="EMBL/GenBank/DDBJ databases">
        <authorList>
            <person name="Zhang X."/>
            <person name="Yuan J."/>
            <person name="Li F."/>
            <person name="Xiang J."/>
        </authorList>
    </citation>
    <scope>NUCLEOTIDE SEQUENCE [LARGE SCALE GENOMIC DNA]</scope>
    <source>
        <tissue evidence="10">Muscle</tissue>
    </source>
</reference>
<name>A0A423SH02_PENVA</name>
<dbReference type="EMBL" id="QCYY01003429">
    <property type="protein sequence ID" value="ROT63518.1"/>
    <property type="molecule type" value="Genomic_DNA"/>
</dbReference>
<keyword evidence="5" id="KW-0862">Zinc</keyword>
<keyword evidence="11" id="KW-1185">Reference proteome</keyword>
<dbReference type="AlphaFoldDB" id="A0A423SH02"/>
<dbReference type="FunFam" id="3.30.160.60:FF:000417">
    <property type="entry name" value="Zinc finger protein"/>
    <property type="match status" value="1"/>
</dbReference>
<dbReference type="GO" id="GO:0001228">
    <property type="term" value="F:DNA-binding transcription activator activity, RNA polymerase II-specific"/>
    <property type="evidence" value="ECO:0007669"/>
    <property type="project" value="TreeGrafter"/>
</dbReference>
<dbReference type="PROSITE" id="PS50157">
    <property type="entry name" value="ZINC_FINGER_C2H2_2"/>
    <property type="match status" value="2"/>
</dbReference>
<sequence>MGGIPGCAMGGGGRLVPAAAGPAAGPAPPHGHGDGKGPPPNPPGGAKARLSCQLCGRMFGQMEDLRRHFRTHTGEKPYTCPYCPYRAAVKSSVIRHARTIHGAATPLQMGV</sequence>
<dbReference type="InterPro" id="IPR036236">
    <property type="entry name" value="Znf_C2H2_sf"/>
</dbReference>
<dbReference type="GO" id="GO:0008270">
    <property type="term" value="F:zinc ion binding"/>
    <property type="evidence" value="ECO:0007669"/>
    <property type="project" value="UniProtKB-KW"/>
</dbReference>
<keyword evidence="4 7" id="KW-0863">Zinc-finger</keyword>